<name>A0A3D3R182_9PLAN</name>
<gene>
    <name evidence="2" type="ORF">DIT97_01760</name>
</gene>
<protein>
    <submittedName>
        <fullName evidence="2">Antifreeze protein</fullName>
    </submittedName>
</protein>
<proteinExistence type="predicted"/>
<feature type="domain" description="GYF" evidence="1">
    <location>
        <begin position="1"/>
        <end position="40"/>
    </location>
</feature>
<accession>A0A3D3R182</accession>
<reference evidence="2 3" key="1">
    <citation type="journal article" date="2018" name="Nat. Biotechnol.">
        <title>A standardized bacterial taxonomy based on genome phylogeny substantially revises the tree of life.</title>
        <authorList>
            <person name="Parks D.H."/>
            <person name="Chuvochina M."/>
            <person name="Waite D.W."/>
            <person name="Rinke C."/>
            <person name="Skarshewski A."/>
            <person name="Chaumeil P.A."/>
            <person name="Hugenholtz P."/>
        </authorList>
    </citation>
    <scope>NUCLEOTIDE SEQUENCE [LARGE SCALE GENOMIC DNA]</scope>
    <source>
        <strain evidence="2">UBA9375</strain>
    </source>
</reference>
<organism evidence="2 3">
    <name type="scientific">Gimesia maris</name>
    <dbReference type="NCBI Taxonomy" id="122"/>
    <lineage>
        <taxon>Bacteria</taxon>
        <taxon>Pseudomonadati</taxon>
        <taxon>Planctomycetota</taxon>
        <taxon>Planctomycetia</taxon>
        <taxon>Planctomycetales</taxon>
        <taxon>Planctomycetaceae</taxon>
        <taxon>Gimesia</taxon>
    </lineage>
</organism>
<evidence type="ECO:0000259" key="1">
    <source>
        <dbReference type="Pfam" id="PF14237"/>
    </source>
</evidence>
<comment type="caution">
    <text evidence="2">The sequence shown here is derived from an EMBL/GenBank/DDBJ whole genome shotgun (WGS) entry which is preliminary data.</text>
</comment>
<dbReference type="Pfam" id="PF14237">
    <property type="entry name" value="GYF_2"/>
    <property type="match status" value="1"/>
</dbReference>
<evidence type="ECO:0000313" key="3">
    <source>
        <dbReference type="Proteomes" id="UP000263642"/>
    </source>
</evidence>
<evidence type="ECO:0000313" key="2">
    <source>
        <dbReference type="EMBL" id="HCO21842.1"/>
    </source>
</evidence>
<dbReference type="Proteomes" id="UP000263642">
    <property type="component" value="Unassembled WGS sequence"/>
</dbReference>
<dbReference type="AlphaFoldDB" id="A0A3D3R182"/>
<dbReference type="EMBL" id="DQAY01000012">
    <property type="protein sequence ID" value="HCO21842.1"/>
    <property type="molecule type" value="Genomic_DNA"/>
</dbReference>
<dbReference type="InterPro" id="IPR025640">
    <property type="entry name" value="GYF_2"/>
</dbReference>
<sequence length="56" mass="5764">GPYSLEQISQGIAGGQITDQTQVWSAGMSGWLPASQVPQLTGYFQATPPPPPPPAG</sequence>
<feature type="non-terminal residue" evidence="2">
    <location>
        <position position="1"/>
    </location>
</feature>